<dbReference type="PANTHER" id="PTHR35970">
    <property type="entry name" value="SODIUM CHANNEL AND CLATHRIN LINKER 1"/>
    <property type="match status" value="1"/>
</dbReference>
<protein>
    <submittedName>
        <fullName evidence="3">Uncharacterized protein</fullName>
    </submittedName>
</protein>
<feature type="coiled-coil region" evidence="1">
    <location>
        <begin position="42"/>
        <end position="69"/>
    </location>
</feature>
<dbReference type="GO" id="GO:0005814">
    <property type="term" value="C:centriole"/>
    <property type="evidence" value="ECO:0007669"/>
    <property type="project" value="TreeGrafter"/>
</dbReference>
<feature type="region of interest" description="Disordered" evidence="2">
    <location>
        <begin position="481"/>
        <end position="505"/>
    </location>
</feature>
<dbReference type="EMBL" id="BNJQ01000030">
    <property type="protein sequence ID" value="GHP10534.1"/>
    <property type="molecule type" value="Genomic_DNA"/>
</dbReference>
<dbReference type="AlphaFoldDB" id="A0A830HTL2"/>
<evidence type="ECO:0000256" key="2">
    <source>
        <dbReference type="SAM" id="MobiDB-lite"/>
    </source>
</evidence>
<feature type="coiled-coil region" evidence="1">
    <location>
        <begin position="639"/>
        <end position="768"/>
    </location>
</feature>
<organism evidence="3 4">
    <name type="scientific">Pycnococcus provasolii</name>
    <dbReference type="NCBI Taxonomy" id="41880"/>
    <lineage>
        <taxon>Eukaryota</taxon>
        <taxon>Viridiplantae</taxon>
        <taxon>Chlorophyta</taxon>
        <taxon>Pseudoscourfieldiophyceae</taxon>
        <taxon>Pseudoscourfieldiales</taxon>
        <taxon>Pycnococcaceae</taxon>
        <taxon>Pycnococcus</taxon>
    </lineage>
</organism>
<comment type="caution">
    <text evidence="3">The sequence shown here is derived from an EMBL/GenBank/DDBJ whole genome shotgun (WGS) entry which is preliminary data.</text>
</comment>
<sequence length="773" mass="83863">MPMPMGATVMDADLGVPRSRLKVDLSALNSATQGNTGSDAVLRQFKDKSEFLENNVKRLTAELARAQAHARSSSTHSSNAANANTAQQTQSFVDAAGDDAPLPIWITEPAYLSPLLVAYDARVAEMEAALARRGGDVKDVRAEVNAVTEENARLNDELKHISSLLAKREQALASASAAAGAAPLSPTSEGGDARVSLLTEENDLLLQQQAALKDELKGLHATLDERTAEAVRLSQELAASAAARRRESSELAAAQGELASLQVRTGAGAPSVQEELANLRARAESAYRDAESARAREGEVRDRYDAAATEVTALRSQVSQHTSEQSRLVADLQAAASARDASKREADDLRDALQSTDARLAELQRRDADVYARIKEAMEHAEEARLARERALLSEQKKDAELSRLSEKLVTQRQELEARFEAERSQVRSELESAQDAHHIANKALSEENEALRVAADRARREAAEARGEAEHMRVLLRSGASSAARDADGGGSATSTEAAVAAQSAISEELETIREERDTAHRELGIARMQLERERRQFAAVSEELASKLATADTARVQADDLHAASVRDADAIRSELTSARLAVERAAEQHAREVSRIKAEHEVALQASLEKVEAARSAQRASAAEATASAEDRARALASMTRTAEECDRRVAELAAESRADADASRQKIAALESDRSTLHGELAALKEEVSVLQKAESSLRPSLEAARRQAELYAKRLNAQVADEEARIRECSNLRDRVDALDAQHRRAERQRDAALEKVSTLQRQELLIR</sequence>
<evidence type="ECO:0000313" key="4">
    <source>
        <dbReference type="Proteomes" id="UP000660262"/>
    </source>
</evidence>
<evidence type="ECO:0000256" key="1">
    <source>
        <dbReference type="SAM" id="Coils"/>
    </source>
</evidence>
<feature type="coiled-coil region" evidence="1">
    <location>
        <begin position="332"/>
        <end position="366"/>
    </location>
</feature>
<feature type="coiled-coil region" evidence="1">
    <location>
        <begin position="137"/>
        <end position="164"/>
    </location>
</feature>
<dbReference type="PANTHER" id="PTHR35970:SF1">
    <property type="entry name" value="SODIUM CHANNEL AND CLATHRIN LINKER 1"/>
    <property type="match status" value="1"/>
</dbReference>
<reference evidence="3" key="1">
    <citation type="submission" date="2020-10" db="EMBL/GenBank/DDBJ databases">
        <title>Unveiling of a novel bifunctional photoreceptor, Dualchrome1, isolated from a cosmopolitan green alga.</title>
        <authorList>
            <person name="Suzuki S."/>
            <person name="Kawachi M."/>
        </authorList>
    </citation>
    <scope>NUCLEOTIDE SEQUENCE</scope>
    <source>
        <strain evidence="3">NIES 2893</strain>
    </source>
</reference>
<name>A0A830HTL2_9CHLO</name>
<keyword evidence="4" id="KW-1185">Reference proteome</keyword>
<feature type="coiled-coil region" evidence="1">
    <location>
        <begin position="244"/>
        <end position="296"/>
    </location>
</feature>
<dbReference type="GO" id="GO:0060271">
    <property type="term" value="P:cilium assembly"/>
    <property type="evidence" value="ECO:0007669"/>
    <property type="project" value="TreeGrafter"/>
</dbReference>
<dbReference type="Proteomes" id="UP000660262">
    <property type="component" value="Unassembled WGS sequence"/>
</dbReference>
<dbReference type="OrthoDB" id="551053at2759"/>
<feature type="coiled-coil region" evidence="1">
    <location>
        <begin position="406"/>
        <end position="476"/>
    </location>
</feature>
<keyword evidence="1" id="KW-0175">Coiled coil</keyword>
<accession>A0A830HTL2</accession>
<dbReference type="Gene3D" id="1.10.287.1490">
    <property type="match status" value="1"/>
</dbReference>
<evidence type="ECO:0000313" key="3">
    <source>
        <dbReference type="EMBL" id="GHP10534.1"/>
    </source>
</evidence>
<proteinExistence type="predicted"/>
<dbReference type="InterPro" id="IPR038911">
    <property type="entry name" value="SCLT1"/>
</dbReference>
<gene>
    <name evidence="3" type="ORF">PPROV_000926500</name>
</gene>